<reference evidence="7 8" key="1">
    <citation type="submission" date="2020-01" db="EMBL/GenBank/DDBJ databases">
        <authorList>
            <person name="Kim M.K."/>
        </authorList>
    </citation>
    <scope>NUCLEOTIDE SEQUENCE [LARGE SCALE GENOMIC DNA]</scope>
    <source>
        <strain evidence="7 8">172606-1</strain>
    </source>
</reference>
<feature type="signal peptide" evidence="6">
    <location>
        <begin position="1"/>
        <end position="27"/>
    </location>
</feature>
<accession>A0A6C0GTF8</accession>
<dbReference type="PANTHER" id="PTHR31609:SF1">
    <property type="entry name" value="CARBOHYDRATE DEACETYLASE"/>
    <property type="match status" value="1"/>
</dbReference>
<dbReference type="KEGG" id="rhoz:GXP67_34725"/>
<dbReference type="Proteomes" id="UP000480178">
    <property type="component" value="Chromosome"/>
</dbReference>
<dbReference type="SUPFAM" id="SSF88713">
    <property type="entry name" value="Glycoside hydrolase/deacetylase"/>
    <property type="match status" value="1"/>
</dbReference>
<dbReference type="Pfam" id="PF04794">
    <property type="entry name" value="YdjC"/>
    <property type="match status" value="1"/>
</dbReference>
<keyword evidence="2" id="KW-0479">Metal-binding</keyword>
<dbReference type="GO" id="GO:0019213">
    <property type="term" value="F:deacetylase activity"/>
    <property type="evidence" value="ECO:0007669"/>
    <property type="project" value="TreeGrafter"/>
</dbReference>
<sequence length="362" mass="40557">MKPFFLSLECIFILSALLFATTTYCQSAETYAEKLGWKKGDRVVILHVDDAGMSYDSNLGAIQAIEKGVANSVSVMMPCPWVPGFVSYLKAHPNVDAGLHLTLTSEWKDYRWGPLTGLPASPGLVDPEGAMWRSVQEVVQHANADEVEKEITAQLSRARQMGFEPTHLDSHMGTLFAIPAFMQRYVKVGIENKIPVMFPGGHNYTLVEQMLEETKAELKKSGKWKEGQQLPEPELIKLARESGKMIWDAGLPVLDDLHNTSYGWELPAQVKPTDENLRKMKTEKYINSIKALKPGVTMVIMHCTAPTEVFQYISSSGNSRKGDMLAMMDPALKKAIEQEGIILTTWRELKQRRDKVVQSSKK</sequence>
<dbReference type="GO" id="GO:0016787">
    <property type="term" value="F:hydrolase activity"/>
    <property type="evidence" value="ECO:0007669"/>
    <property type="project" value="UniProtKB-KW"/>
</dbReference>
<dbReference type="Gene3D" id="3.20.20.370">
    <property type="entry name" value="Glycoside hydrolase/deacetylase"/>
    <property type="match status" value="1"/>
</dbReference>
<evidence type="ECO:0000313" key="7">
    <source>
        <dbReference type="EMBL" id="QHT71451.1"/>
    </source>
</evidence>
<keyword evidence="4" id="KW-0460">Magnesium</keyword>
<dbReference type="EMBL" id="CP048222">
    <property type="protein sequence ID" value="QHT71451.1"/>
    <property type="molecule type" value="Genomic_DNA"/>
</dbReference>
<evidence type="ECO:0000256" key="5">
    <source>
        <dbReference type="ARBA" id="ARBA00023277"/>
    </source>
</evidence>
<organism evidence="7 8">
    <name type="scientific">Rhodocytophaga rosea</name>
    <dbReference type="NCBI Taxonomy" id="2704465"/>
    <lineage>
        <taxon>Bacteria</taxon>
        <taxon>Pseudomonadati</taxon>
        <taxon>Bacteroidota</taxon>
        <taxon>Cytophagia</taxon>
        <taxon>Cytophagales</taxon>
        <taxon>Rhodocytophagaceae</taxon>
        <taxon>Rhodocytophaga</taxon>
    </lineage>
</organism>
<dbReference type="InterPro" id="IPR006879">
    <property type="entry name" value="YdjC-like"/>
</dbReference>
<dbReference type="PANTHER" id="PTHR31609">
    <property type="entry name" value="YDJC DEACETYLASE FAMILY MEMBER"/>
    <property type="match status" value="1"/>
</dbReference>
<protein>
    <submittedName>
        <fullName evidence="7">ChbG/HpnK family deacetylase</fullName>
    </submittedName>
</protein>
<keyword evidence="3" id="KW-0378">Hydrolase</keyword>
<keyword evidence="5" id="KW-0119">Carbohydrate metabolism</keyword>
<dbReference type="GO" id="GO:0005975">
    <property type="term" value="P:carbohydrate metabolic process"/>
    <property type="evidence" value="ECO:0007669"/>
    <property type="project" value="InterPro"/>
</dbReference>
<evidence type="ECO:0000256" key="3">
    <source>
        <dbReference type="ARBA" id="ARBA00022801"/>
    </source>
</evidence>
<name>A0A6C0GTF8_9BACT</name>
<dbReference type="GO" id="GO:0046872">
    <property type="term" value="F:metal ion binding"/>
    <property type="evidence" value="ECO:0007669"/>
    <property type="project" value="UniProtKB-KW"/>
</dbReference>
<proteinExistence type="predicted"/>
<dbReference type="CDD" id="cd10802">
    <property type="entry name" value="YdjC_TTHB029_like"/>
    <property type="match status" value="1"/>
</dbReference>
<keyword evidence="8" id="KW-1185">Reference proteome</keyword>
<evidence type="ECO:0000256" key="1">
    <source>
        <dbReference type="ARBA" id="ARBA00001946"/>
    </source>
</evidence>
<dbReference type="InterPro" id="IPR011330">
    <property type="entry name" value="Glyco_hydro/deAcase_b/a-brl"/>
</dbReference>
<evidence type="ECO:0000313" key="8">
    <source>
        <dbReference type="Proteomes" id="UP000480178"/>
    </source>
</evidence>
<comment type="cofactor">
    <cofactor evidence="1">
        <name>Mg(2+)</name>
        <dbReference type="ChEBI" id="CHEBI:18420"/>
    </cofactor>
</comment>
<dbReference type="AlphaFoldDB" id="A0A6C0GTF8"/>
<gene>
    <name evidence="7" type="ORF">GXP67_34725</name>
</gene>
<feature type="chain" id="PRO_5025538389" evidence="6">
    <location>
        <begin position="28"/>
        <end position="362"/>
    </location>
</feature>
<evidence type="ECO:0000256" key="4">
    <source>
        <dbReference type="ARBA" id="ARBA00022842"/>
    </source>
</evidence>
<evidence type="ECO:0000256" key="2">
    <source>
        <dbReference type="ARBA" id="ARBA00022723"/>
    </source>
</evidence>
<keyword evidence="6" id="KW-0732">Signal</keyword>
<evidence type="ECO:0000256" key="6">
    <source>
        <dbReference type="SAM" id="SignalP"/>
    </source>
</evidence>